<dbReference type="AlphaFoldDB" id="A0A172YDR0"/>
<dbReference type="Gene3D" id="3.10.20.440">
    <property type="entry name" value="2Fe-2S iron-sulphur cluster binding domain, sarcosine oxidase, alpha subunit, N-terminal domain"/>
    <property type="match status" value="1"/>
</dbReference>
<keyword evidence="3" id="KW-1185">Reference proteome</keyword>
<evidence type="ECO:0000313" key="3">
    <source>
        <dbReference type="Proteomes" id="UP000077875"/>
    </source>
</evidence>
<dbReference type="EMBL" id="CP015243">
    <property type="protein sequence ID" value="ANF57388.1"/>
    <property type="molecule type" value="Genomic_DNA"/>
</dbReference>
<dbReference type="KEGG" id="haa:A5892_07845"/>
<dbReference type="Pfam" id="PF13510">
    <property type="entry name" value="Fer2_4"/>
    <property type="match status" value="1"/>
</dbReference>
<evidence type="ECO:0008006" key="4">
    <source>
        <dbReference type="Google" id="ProtNLM"/>
    </source>
</evidence>
<dbReference type="GO" id="GO:0051536">
    <property type="term" value="F:iron-sulfur cluster binding"/>
    <property type="evidence" value="ECO:0007669"/>
    <property type="project" value="InterPro"/>
</dbReference>
<sequence length="99" mass="10760">MPTRLSSPDSRPTLTLHFEQREISARQGDSVASALLAAGIKRFRTTPVSATPRGPYCMMGVCFDCLLVVDGVPNQQGCQVQVRDGMRIERQLGAAEITP</sequence>
<evidence type="ECO:0000313" key="2">
    <source>
        <dbReference type="EMBL" id="ANF57388.1"/>
    </source>
</evidence>
<accession>A0A172YDR0</accession>
<dbReference type="GO" id="GO:0016491">
    <property type="term" value="F:oxidoreductase activity"/>
    <property type="evidence" value="ECO:0007669"/>
    <property type="project" value="UniProtKB-KW"/>
</dbReference>
<gene>
    <name evidence="2" type="ORF">A5892_07845</name>
</gene>
<dbReference type="SUPFAM" id="SSF54292">
    <property type="entry name" value="2Fe-2S ferredoxin-like"/>
    <property type="match status" value="1"/>
</dbReference>
<name>A0A172YDR0_9GAMM</name>
<reference evidence="2 3" key="1">
    <citation type="submission" date="2016-04" db="EMBL/GenBank/DDBJ databases">
        <title>Complete Genome Sequence of Halotalea alkalilenta IHB B 13600.</title>
        <authorList>
            <person name="Swarnkar M.K."/>
            <person name="Sharma A."/>
            <person name="Kaushal K."/>
            <person name="Soni R."/>
            <person name="Rana S."/>
            <person name="Singh A.K."/>
            <person name="Gulati A."/>
        </authorList>
    </citation>
    <scope>NUCLEOTIDE SEQUENCE [LARGE SCALE GENOMIC DNA]</scope>
    <source>
        <strain evidence="2 3">IHB B 13600</strain>
    </source>
</reference>
<evidence type="ECO:0000256" key="1">
    <source>
        <dbReference type="ARBA" id="ARBA00023002"/>
    </source>
</evidence>
<keyword evidence="1" id="KW-0560">Oxidoreductase</keyword>
<dbReference type="RefSeq" id="WP_064122339.1">
    <property type="nucleotide sequence ID" value="NZ_CP015243.1"/>
</dbReference>
<dbReference type="Proteomes" id="UP000077875">
    <property type="component" value="Chromosome"/>
</dbReference>
<protein>
    <recommendedName>
        <fullName evidence="4">(2Fe-2S)-binding protein</fullName>
    </recommendedName>
</protein>
<dbReference type="InterPro" id="IPR036010">
    <property type="entry name" value="2Fe-2S_ferredoxin-like_sf"/>
</dbReference>
<organism evidence="2 3">
    <name type="scientific">Halotalea alkalilenta</name>
    <dbReference type="NCBI Taxonomy" id="376489"/>
    <lineage>
        <taxon>Bacteria</taxon>
        <taxon>Pseudomonadati</taxon>
        <taxon>Pseudomonadota</taxon>
        <taxon>Gammaproteobacteria</taxon>
        <taxon>Oceanospirillales</taxon>
        <taxon>Halomonadaceae</taxon>
        <taxon>Halotalea</taxon>
    </lineage>
</organism>
<dbReference type="InterPro" id="IPR042204">
    <property type="entry name" value="2Fe-2S-bd_N"/>
</dbReference>
<dbReference type="STRING" id="376489.A5892_07845"/>
<proteinExistence type="predicted"/>